<dbReference type="InterPro" id="IPR014026">
    <property type="entry name" value="UDP-Glc/GDP-Man_DH_dimer"/>
</dbReference>
<dbReference type="NCBIfam" id="TIGR03026">
    <property type="entry name" value="NDP-sugDHase"/>
    <property type="match status" value="1"/>
</dbReference>
<reference evidence="7" key="1">
    <citation type="submission" date="2016-06" db="EMBL/GenBank/DDBJ databases">
        <title>Complete genome sequence of Actinoalloteichus fjordicus DSM 46855 (=ADI127-17), type strain of the new species Actinoalloteichus fjordicus.</title>
        <authorList>
            <person name="Ruckert C."/>
            <person name="Nouioui I."/>
            <person name="Willmese J."/>
            <person name="van Wezel G."/>
            <person name="Klenk H.-P."/>
            <person name="Kalinowski J."/>
            <person name="Zotchev S.B."/>
        </authorList>
    </citation>
    <scope>NUCLEOTIDE SEQUENCE [LARGE SCALE GENOMIC DNA]</scope>
    <source>
        <strain evidence="7">ADI127-7</strain>
    </source>
</reference>
<keyword evidence="7" id="KW-1185">Reference proteome</keyword>
<dbReference type="GO" id="GO:0051287">
    <property type="term" value="F:NAD binding"/>
    <property type="evidence" value="ECO:0007669"/>
    <property type="project" value="InterPro"/>
</dbReference>
<dbReference type="SUPFAM" id="SSF52413">
    <property type="entry name" value="UDP-glucose/GDP-mannose dehydrogenase C-terminal domain"/>
    <property type="match status" value="1"/>
</dbReference>
<dbReference type="GO" id="GO:0016628">
    <property type="term" value="F:oxidoreductase activity, acting on the CH-CH group of donors, NAD or NADP as acceptor"/>
    <property type="evidence" value="ECO:0007669"/>
    <property type="project" value="InterPro"/>
</dbReference>
<dbReference type="InterPro" id="IPR008927">
    <property type="entry name" value="6-PGluconate_DH-like_C_sf"/>
</dbReference>
<dbReference type="InterPro" id="IPR036220">
    <property type="entry name" value="UDP-Glc/GDP-Man_DH_C_sf"/>
</dbReference>
<evidence type="ECO:0000256" key="2">
    <source>
        <dbReference type="ARBA" id="ARBA00023002"/>
    </source>
</evidence>
<dbReference type="Gene3D" id="3.40.50.720">
    <property type="entry name" value="NAD(P)-binding Rossmann-like Domain"/>
    <property type="match status" value="2"/>
</dbReference>
<dbReference type="GO" id="GO:0000271">
    <property type="term" value="P:polysaccharide biosynthetic process"/>
    <property type="evidence" value="ECO:0007669"/>
    <property type="project" value="InterPro"/>
</dbReference>
<evidence type="ECO:0000313" key="6">
    <source>
        <dbReference type="EMBL" id="APU15522.1"/>
    </source>
</evidence>
<keyword evidence="2 6" id="KW-0560">Oxidoreductase</keyword>
<evidence type="ECO:0000256" key="1">
    <source>
        <dbReference type="ARBA" id="ARBA00006601"/>
    </source>
</evidence>
<dbReference type="SMART" id="SM00984">
    <property type="entry name" value="UDPG_MGDP_dh_C"/>
    <property type="match status" value="1"/>
</dbReference>
<dbReference type="EC" id="1.1.1.336" evidence="6"/>
<organism evidence="6 7">
    <name type="scientific">Actinoalloteichus fjordicus</name>
    <dbReference type="NCBI Taxonomy" id="1612552"/>
    <lineage>
        <taxon>Bacteria</taxon>
        <taxon>Bacillati</taxon>
        <taxon>Actinomycetota</taxon>
        <taxon>Actinomycetes</taxon>
        <taxon>Pseudonocardiales</taxon>
        <taxon>Pseudonocardiaceae</taxon>
        <taxon>Actinoalloteichus</taxon>
    </lineage>
</organism>
<dbReference type="InterPro" id="IPR001732">
    <property type="entry name" value="UDP-Glc/GDP-Man_DH_N"/>
</dbReference>
<dbReference type="SUPFAM" id="SSF48179">
    <property type="entry name" value="6-phosphogluconate dehydrogenase C-terminal domain-like"/>
    <property type="match status" value="1"/>
</dbReference>
<dbReference type="Proteomes" id="UP000185511">
    <property type="component" value="Chromosome"/>
</dbReference>
<name>A0AAC9LDB1_9PSEU</name>
<feature type="domain" description="UDP-glucose/GDP-mannose dehydrogenase C-terminal" evidence="5">
    <location>
        <begin position="330"/>
        <end position="432"/>
    </location>
</feature>
<dbReference type="PANTHER" id="PTHR43491:SF2">
    <property type="entry name" value="UDP-N-ACETYL-D-MANNOSAMINE DEHYDROGENASE"/>
    <property type="match status" value="1"/>
</dbReference>
<gene>
    <name evidence="6" type="ORF">UA74_17470</name>
</gene>
<evidence type="ECO:0000256" key="4">
    <source>
        <dbReference type="PIRNR" id="PIRNR000124"/>
    </source>
</evidence>
<evidence type="ECO:0000259" key="5">
    <source>
        <dbReference type="SMART" id="SM00984"/>
    </source>
</evidence>
<evidence type="ECO:0000256" key="3">
    <source>
        <dbReference type="ARBA" id="ARBA00023027"/>
    </source>
</evidence>
<dbReference type="InterPro" id="IPR028359">
    <property type="entry name" value="UDP_ManNAc/GlcNAc_DH"/>
</dbReference>
<dbReference type="Pfam" id="PF03720">
    <property type="entry name" value="UDPG_MGDP_dh_C"/>
    <property type="match status" value="1"/>
</dbReference>
<protein>
    <submittedName>
        <fullName evidence="6">Nucleotide sugar dehydrogenase</fullName>
        <ecNumber evidence="6">1.1.1.336</ecNumber>
    </submittedName>
</protein>
<dbReference type="InterPro" id="IPR036291">
    <property type="entry name" value="NAD(P)-bd_dom_sf"/>
</dbReference>
<dbReference type="InterPro" id="IPR017476">
    <property type="entry name" value="UDP-Glc/GDP-Man"/>
</dbReference>
<dbReference type="GO" id="GO:0089714">
    <property type="term" value="F:UDP-N-acetyl-D-mannosamine dehydrogenase activity"/>
    <property type="evidence" value="ECO:0007669"/>
    <property type="project" value="UniProtKB-EC"/>
</dbReference>
<dbReference type="AlphaFoldDB" id="A0AAC9LDB1"/>
<accession>A0AAC9LDB1</accession>
<dbReference type="RefSeq" id="WP_075741234.1">
    <property type="nucleotide sequence ID" value="NZ_CP016076.1"/>
</dbReference>
<keyword evidence="3" id="KW-0520">NAD</keyword>
<dbReference type="InterPro" id="IPR014027">
    <property type="entry name" value="UDP-Glc/GDP-Man_DH_C"/>
</dbReference>
<proteinExistence type="inferred from homology"/>
<dbReference type="Pfam" id="PF00984">
    <property type="entry name" value="UDPG_MGDP_dh"/>
    <property type="match status" value="1"/>
</dbReference>
<dbReference type="SUPFAM" id="SSF51735">
    <property type="entry name" value="NAD(P)-binding Rossmann-fold domains"/>
    <property type="match status" value="1"/>
</dbReference>
<dbReference type="KEGG" id="acad:UA74_17470"/>
<dbReference type="PANTHER" id="PTHR43491">
    <property type="entry name" value="UDP-N-ACETYL-D-MANNOSAMINE DEHYDROGENASE"/>
    <property type="match status" value="1"/>
</dbReference>
<dbReference type="EMBL" id="CP016076">
    <property type="protein sequence ID" value="APU15522.1"/>
    <property type="molecule type" value="Genomic_DNA"/>
</dbReference>
<sequence>MRFIPRFRHPRIAVVGFGYVGSCLGVTLAELGRPVVAIDKDGVLIDELRAGRCPIPEPGLSEAVARLHGSELLTFTTDHDAVRDADIVIITVGTPVDEHGTLLTDALEQVCGQLAARLRREQLVILKSTVSPGTTRTLVAPLLERSGLRVEHDFGLAFTPERLAEGSALAQLRTLPIVVGGCGPDSAAAAEQFWAQALEVPTQTVPTPETAEVVKLATNWWIDANIAIANEVARLSAAFDVDVLDVIGAANQLPKGERHVNILLPSIGVGGSCLVKDPWMVWRAARDRGVDLRTIPVARQVNEAMPGHSRQVISDELLKLNVSPAAAKVAVLGVTFKNDTGDLRNTPVKGVVDALLAAGTTVTLFDPLADPDAVHDMFGIRPESTLEAAVDGAHCVAILAGHRQFREIDFAALCTVVADQCLIFDGRIYYPADTIRRLHDLGLHYRGIGR</sequence>
<dbReference type="PIRSF" id="PIRSF000124">
    <property type="entry name" value="UDPglc_GDPman_dh"/>
    <property type="match status" value="1"/>
</dbReference>
<evidence type="ECO:0000313" key="7">
    <source>
        <dbReference type="Proteomes" id="UP000185511"/>
    </source>
</evidence>
<dbReference type="Pfam" id="PF03721">
    <property type="entry name" value="UDPG_MGDP_dh_N"/>
    <property type="match status" value="1"/>
</dbReference>
<comment type="similarity">
    <text evidence="1 4">Belongs to the UDP-glucose/GDP-mannose dehydrogenase family.</text>
</comment>
<dbReference type="PIRSF" id="PIRSF500136">
    <property type="entry name" value="UDP_ManNAc_DH"/>
    <property type="match status" value="1"/>
</dbReference>